<feature type="non-terminal residue" evidence="1">
    <location>
        <position position="62"/>
    </location>
</feature>
<name>A0ABS8VUM7_DATST</name>
<evidence type="ECO:0000313" key="2">
    <source>
        <dbReference type="Proteomes" id="UP000823775"/>
    </source>
</evidence>
<proteinExistence type="predicted"/>
<organism evidence="1 2">
    <name type="scientific">Datura stramonium</name>
    <name type="common">Jimsonweed</name>
    <name type="synonym">Common thornapple</name>
    <dbReference type="NCBI Taxonomy" id="4076"/>
    <lineage>
        <taxon>Eukaryota</taxon>
        <taxon>Viridiplantae</taxon>
        <taxon>Streptophyta</taxon>
        <taxon>Embryophyta</taxon>
        <taxon>Tracheophyta</taxon>
        <taxon>Spermatophyta</taxon>
        <taxon>Magnoliopsida</taxon>
        <taxon>eudicotyledons</taxon>
        <taxon>Gunneridae</taxon>
        <taxon>Pentapetalae</taxon>
        <taxon>asterids</taxon>
        <taxon>lamiids</taxon>
        <taxon>Solanales</taxon>
        <taxon>Solanaceae</taxon>
        <taxon>Solanoideae</taxon>
        <taxon>Datureae</taxon>
        <taxon>Datura</taxon>
    </lineage>
</organism>
<comment type="caution">
    <text evidence="1">The sequence shown here is derived from an EMBL/GenBank/DDBJ whole genome shotgun (WGS) entry which is preliminary data.</text>
</comment>
<accession>A0ABS8VUM7</accession>
<keyword evidence="2" id="KW-1185">Reference proteome</keyword>
<sequence>MPNNIEEEGGISDNKEDQYSSIITRNKKHSSIKKLYDIVTHNSMLKGESEKYKEEEEMNIAE</sequence>
<protein>
    <submittedName>
        <fullName evidence="1">Uncharacterized protein</fullName>
    </submittedName>
</protein>
<evidence type="ECO:0000313" key="1">
    <source>
        <dbReference type="EMBL" id="MCE0482593.1"/>
    </source>
</evidence>
<dbReference type="Proteomes" id="UP000823775">
    <property type="component" value="Unassembled WGS sequence"/>
</dbReference>
<reference evidence="1 2" key="1">
    <citation type="journal article" date="2021" name="BMC Genomics">
        <title>Datura genome reveals duplications of psychoactive alkaloid biosynthetic genes and high mutation rate following tissue culture.</title>
        <authorList>
            <person name="Rajewski A."/>
            <person name="Carter-House D."/>
            <person name="Stajich J."/>
            <person name="Litt A."/>
        </authorList>
    </citation>
    <scope>NUCLEOTIDE SEQUENCE [LARGE SCALE GENOMIC DNA]</scope>
    <source>
        <strain evidence="1">AR-01</strain>
    </source>
</reference>
<gene>
    <name evidence="1" type="ORF">HAX54_041503</name>
</gene>
<dbReference type="EMBL" id="JACEIK010005996">
    <property type="protein sequence ID" value="MCE0482593.1"/>
    <property type="molecule type" value="Genomic_DNA"/>
</dbReference>